<reference evidence="2" key="1">
    <citation type="submission" date="2016-11" db="UniProtKB">
        <authorList>
            <consortium name="WormBaseParasite"/>
        </authorList>
    </citation>
    <scope>IDENTIFICATION</scope>
</reference>
<protein>
    <submittedName>
        <fullName evidence="2">Secreted protein</fullName>
    </submittedName>
</protein>
<accession>A0A1I8BEU9</accession>
<keyword evidence="1" id="KW-1185">Reference proteome</keyword>
<evidence type="ECO:0000313" key="2">
    <source>
        <dbReference type="WBParaSite" id="MhA1_Contig211.frz3.gene4"/>
    </source>
</evidence>
<proteinExistence type="predicted"/>
<name>A0A1I8BEU9_MELHA</name>
<organism evidence="1 2">
    <name type="scientific">Meloidogyne hapla</name>
    <name type="common">Root-knot nematode worm</name>
    <dbReference type="NCBI Taxonomy" id="6305"/>
    <lineage>
        <taxon>Eukaryota</taxon>
        <taxon>Metazoa</taxon>
        <taxon>Ecdysozoa</taxon>
        <taxon>Nematoda</taxon>
        <taxon>Chromadorea</taxon>
        <taxon>Rhabditida</taxon>
        <taxon>Tylenchina</taxon>
        <taxon>Tylenchomorpha</taxon>
        <taxon>Tylenchoidea</taxon>
        <taxon>Meloidogynidae</taxon>
        <taxon>Meloidogyninae</taxon>
        <taxon>Meloidogyne</taxon>
    </lineage>
</organism>
<dbReference type="Proteomes" id="UP000095281">
    <property type="component" value="Unplaced"/>
</dbReference>
<dbReference type="WBParaSite" id="MhA1_Contig211.frz3.gene4">
    <property type="protein sequence ID" value="MhA1_Contig211.frz3.gene4"/>
    <property type="gene ID" value="MhA1_Contig211.frz3.gene4"/>
</dbReference>
<evidence type="ECO:0000313" key="1">
    <source>
        <dbReference type="Proteomes" id="UP000095281"/>
    </source>
</evidence>
<dbReference type="AlphaFoldDB" id="A0A1I8BEU9"/>
<sequence length="208" mass="23211">MVAGGFIAAVAFFVSGIVQLRINLTLPEFADDGQAFVSIVNTFAKCPLEITHLETGETRLMLPNTSLINDKTQNRIEMFRVLLGQNKWKIDGIGDDCTELKLEMPKIYEFDIKEPMSFITITTKGAFLSSAETEKPTGGSGQFKIAVIMAMENEKNEHNNKLLAFCRNDQKCNQHDGKVVNVPFTLLSKCSLHTTSRVEGTSQLYREL</sequence>